<keyword evidence="3" id="KW-0677">Repeat</keyword>
<dbReference type="STRING" id="55188.A0A2H5QA27"/>
<protein>
    <recommendedName>
        <fullName evidence="9">Suppressor of forked domain-containing protein</fullName>
    </recommendedName>
</protein>
<dbReference type="AlphaFoldDB" id="A0A2H5QA27"/>
<dbReference type="Gene3D" id="3.40.50.150">
    <property type="entry name" value="Vaccinia Virus protein VP39"/>
    <property type="match status" value="1"/>
</dbReference>
<dbReference type="Gene3D" id="1.25.40.10">
    <property type="entry name" value="Tetratricopeptide repeat domain"/>
    <property type="match status" value="1"/>
</dbReference>
<dbReference type="GO" id="GO:0030627">
    <property type="term" value="F:pre-mRNA 5'-splice site binding"/>
    <property type="evidence" value="ECO:0007669"/>
    <property type="project" value="TreeGrafter"/>
</dbReference>
<dbReference type="PANTHER" id="PTHR17204">
    <property type="entry name" value="PRE-MRNA PROCESSING PROTEIN PRP39-RELATED"/>
    <property type="match status" value="1"/>
</dbReference>
<dbReference type="SUPFAM" id="SSF48452">
    <property type="entry name" value="TPR-like"/>
    <property type="match status" value="1"/>
</dbReference>
<organism evidence="7 8">
    <name type="scientific">Citrus unshiu</name>
    <name type="common">Satsuma mandarin</name>
    <name type="synonym">Citrus nobilis var. unshiu</name>
    <dbReference type="NCBI Taxonomy" id="55188"/>
    <lineage>
        <taxon>Eukaryota</taxon>
        <taxon>Viridiplantae</taxon>
        <taxon>Streptophyta</taxon>
        <taxon>Embryophyta</taxon>
        <taxon>Tracheophyta</taxon>
        <taxon>Spermatophyta</taxon>
        <taxon>Magnoliopsida</taxon>
        <taxon>eudicotyledons</taxon>
        <taxon>Gunneridae</taxon>
        <taxon>Pentapetalae</taxon>
        <taxon>rosids</taxon>
        <taxon>malvids</taxon>
        <taxon>Sapindales</taxon>
        <taxon>Rutaceae</taxon>
        <taxon>Aurantioideae</taxon>
        <taxon>Citrus</taxon>
    </lineage>
</organism>
<dbReference type="InterPro" id="IPR011990">
    <property type="entry name" value="TPR-like_helical_dom_sf"/>
</dbReference>
<evidence type="ECO:0000256" key="5">
    <source>
        <dbReference type="ARBA" id="ARBA00023242"/>
    </source>
</evidence>
<evidence type="ECO:0000256" key="4">
    <source>
        <dbReference type="ARBA" id="ARBA00023187"/>
    </source>
</evidence>
<keyword evidence="5" id="KW-0539">Nucleus</keyword>
<dbReference type="InterPro" id="IPR059164">
    <property type="entry name" value="HAT_PRP39_C"/>
</dbReference>
<dbReference type="PANTHER" id="PTHR17204:SF5">
    <property type="entry name" value="PRE-MRNA-PROCESSING FACTOR 39"/>
    <property type="match status" value="1"/>
</dbReference>
<evidence type="ECO:0000256" key="1">
    <source>
        <dbReference type="ARBA" id="ARBA00004123"/>
    </source>
</evidence>
<evidence type="ECO:0000313" key="8">
    <source>
        <dbReference type="Proteomes" id="UP000236630"/>
    </source>
</evidence>
<dbReference type="Proteomes" id="UP000236630">
    <property type="component" value="Unassembled WGS sequence"/>
</dbReference>
<dbReference type="GO" id="GO:0000243">
    <property type="term" value="C:commitment complex"/>
    <property type="evidence" value="ECO:0007669"/>
    <property type="project" value="TreeGrafter"/>
</dbReference>
<proteinExistence type="inferred from homology"/>
<reference evidence="7 8" key="1">
    <citation type="journal article" date="2017" name="Front. Genet.">
        <title>Draft sequencing of the heterozygous diploid genome of Satsuma (Citrus unshiu Marc.) using a hybrid assembly approach.</title>
        <authorList>
            <person name="Shimizu T."/>
            <person name="Tanizawa Y."/>
            <person name="Mochizuki T."/>
            <person name="Nagasaki H."/>
            <person name="Yoshioka T."/>
            <person name="Toyoda A."/>
            <person name="Fujiyama A."/>
            <person name="Kaminuma E."/>
            <person name="Nakamura Y."/>
        </authorList>
    </citation>
    <scope>NUCLEOTIDE SEQUENCE [LARGE SCALE GENOMIC DNA]</scope>
    <source>
        <strain evidence="8">cv. Miyagawa wase</strain>
    </source>
</reference>
<comment type="subcellular location">
    <subcellularLocation>
        <location evidence="1">Nucleus</location>
    </subcellularLocation>
</comment>
<comment type="caution">
    <text evidence="7">The sequence shown here is derived from an EMBL/GenBank/DDBJ whole genome shotgun (WGS) entry which is preliminary data.</text>
</comment>
<dbReference type="GO" id="GO:0071004">
    <property type="term" value="C:U2-type prespliceosome"/>
    <property type="evidence" value="ECO:0007669"/>
    <property type="project" value="TreeGrafter"/>
</dbReference>
<evidence type="ECO:0008006" key="9">
    <source>
        <dbReference type="Google" id="ProtNLM"/>
    </source>
</evidence>
<evidence type="ECO:0000313" key="7">
    <source>
        <dbReference type="EMBL" id="GAY61488.1"/>
    </source>
</evidence>
<name>A0A2H5QA27_CITUN</name>
<dbReference type="SMART" id="SM00386">
    <property type="entry name" value="HAT"/>
    <property type="match status" value="3"/>
</dbReference>
<keyword evidence="2" id="KW-0507">mRNA processing</keyword>
<dbReference type="InterPro" id="IPR003107">
    <property type="entry name" value="HAT"/>
</dbReference>
<dbReference type="SUPFAM" id="SSF53335">
    <property type="entry name" value="S-adenosyl-L-methionine-dependent methyltransferases"/>
    <property type="match status" value="1"/>
</dbReference>
<gene>
    <name evidence="7" type="ORF">CUMW_210370</name>
</gene>
<dbReference type="Pfam" id="PF23241">
    <property type="entry name" value="HAT_PRP39_C"/>
    <property type="match status" value="1"/>
</dbReference>
<evidence type="ECO:0000256" key="3">
    <source>
        <dbReference type="ARBA" id="ARBA00022737"/>
    </source>
</evidence>
<dbReference type="GO" id="GO:0000395">
    <property type="term" value="P:mRNA 5'-splice site recognition"/>
    <property type="evidence" value="ECO:0007669"/>
    <property type="project" value="TreeGrafter"/>
</dbReference>
<evidence type="ECO:0000256" key="6">
    <source>
        <dbReference type="ARBA" id="ARBA00038019"/>
    </source>
</evidence>
<comment type="similarity">
    <text evidence="6">Belongs to the PRP39 family.</text>
</comment>
<keyword evidence="8" id="KW-1185">Reference proteome</keyword>
<sequence length="519" mass="59667">MNGTLFSIRDSLRVAKNWVARDEASYYSSLGKGKTWFSRFRKYISSPSCLFPLLTPQVTNFSCLQSLREDSRTRGVLLLDVESSNSQRRNFFLMLRSAYQERHLRCVKSHFERADFQAAIYLAAEKFQAIASIYLNYEQSSGDPGRVQLLYERAITGFPVSSDLWLDYTRYLDKTLKVGNVVRDVYSRATKNCPWVGEHWVPSLLSLERSRASEEEISTVFEKSLLCAFSTFEEYLDLFLTRIDGLRRRILFSGEVEGVLDYSLIRETFQHASDYLSEQMKNTNGLLHLYAYWARLEQSMGKDTVSARSVWERLLKISGTMLEAWQSYISMEIELGHINEARSIYKRCYSKRFTRTGSENSRLCFEGQTVAELGCGNGWITIAVAEKWLPLKFCWFVVLMPFYGLDINPRAIKISWIQLYLNALDESFSKLFRHCHCKRSFVLMVICGARKEGQPVYDAVLNSNSNAMSKIITENASEEFLYSLTIVDCSLHTLGKVDVFSWSISIGKYSKPVKTVGKG</sequence>
<dbReference type="EMBL" id="BDQV01000272">
    <property type="protein sequence ID" value="GAY61488.1"/>
    <property type="molecule type" value="Genomic_DNA"/>
</dbReference>
<keyword evidence="4" id="KW-0508">mRNA splicing</keyword>
<evidence type="ECO:0000256" key="2">
    <source>
        <dbReference type="ARBA" id="ARBA00022664"/>
    </source>
</evidence>
<accession>A0A2H5QA27</accession>
<dbReference type="GO" id="GO:0005685">
    <property type="term" value="C:U1 snRNP"/>
    <property type="evidence" value="ECO:0007669"/>
    <property type="project" value="TreeGrafter"/>
</dbReference>
<dbReference type="InterPro" id="IPR029063">
    <property type="entry name" value="SAM-dependent_MTases_sf"/>
</dbReference>